<evidence type="ECO:0000313" key="11">
    <source>
        <dbReference type="EMBL" id="GGE27611.1"/>
    </source>
</evidence>
<keyword evidence="9" id="KW-0460">Magnesium</keyword>
<evidence type="ECO:0000256" key="1">
    <source>
        <dbReference type="ARBA" id="ARBA00004496"/>
    </source>
</evidence>
<dbReference type="InterPro" id="IPR003442">
    <property type="entry name" value="T6A_TsaE"/>
</dbReference>
<proteinExistence type="inferred from homology"/>
<dbReference type="InterPro" id="IPR027417">
    <property type="entry name" value="P-loop_NTPase"/>
</dbReference>
<keyword evidence="5" id="KW-0819">tRNA processing</keyword>
<comment type="caution">
    <text evidence="11">The sequence shown here is derived from an EMBL/GenBank/DDBJ whole genome shotgun (WGS) entry which is preliminary data.</text>
</comment>
<dbReference type="EMBL" id="BMGM01000002">
    <property type="protein sequence ID" value="GGE27611.1"/>
    <property type="molecule type" value="Genomic_DNA"/>
</dbReference>
<dbReference type="Gene3D" id="3.40.50.300">
    <property type="entry name" value="P-loop containing nucleotide triphosphate hydrolases"/>
    <property type="match status" value="1"/>
</dbReference>
<keyword evidence="4" id="KW-0963">Cytoplasm</keyword>
<sequence>MKDFNITYTLENLQEVAQKCIANAEFKSMLFYGEMGVGKTTLIKEIVKLLGSKDDVSSPTFSIVNQYETENNSIYHFDFYRINHEEEVYDIGFEDYFQNTNDWQLMEWPELIPNLLPEQYTKIVISLVSAEKRALQLTNCK</sequence>
<evidence type="ECO:0000256" key="8">
    <source>
        <dbReference type="ARBA" id="ARBA00022840"/>
    </source>
</evidence>
<reference evidence="12" key="1">
    <citation type="journal article" date="2019" name="Int. J. Syst. Evol. Microbiol.">
        <title>The Global Catalogue of Microorganisms (GCM) 10K type strain sequencing project: providing services to taxonomists for standard genome sequencing and annotation.</title>
        <authorList>
            <consortium name="The Broad Institute Genomics Platform"/>
            <consortium name="The Broad Institute Genome Sequencing Center for Infectious Disease"/>
            <person name="Wu L."/>
            <person name="Ma J."/>
        </authorList>
    </citation>
    <scope>NUCLEOTIDE SEQUENCE [LARGE SCALE GENOMIC DNA]</scope>
    <source>
        <strain evidence="12">CGMCC 1.12931</strain>
    </source>
</reference>
<evidence type="ECO:0000256" key="6">
    <source>
        <dbReference type="ARBA" id="ARBA00022723"/>
    </source>
</evidence>
<name>A0ABQ1SCD1_9FLAO</name>
<dbReference type="PANTHER" id="PTHR33540">
    <property type="entry name" value="TRNA THREONYLCARBAMOYLADENOSINE BIOSYNTHESIS PROTEIN TSAE"/>
    <property type="match status" value="1"/>
</dbReference>
<keyword evidence="7" id="KW-0547">Nucleotide-binding</keyword>
<evidence type="ECO:0000256" key="10">
    <source>
        <dbReference type="ARBA" id="ARBA00032441"/>
    </source>
</evidence>
<dbReference type="RefSeq" id="WP_188457554.1">
    <property type="nucleotide sequence ID" value="NZ_BMGM01000002.1"/>
</dbReference>
<keyword evidence="12" id="KW-1185">Reference proteome</keyword>
<dbReference type="PANTHER" id="PTHR33540:SF2">
    <property type="entry name" value="TRNA THREONYLCARBAMOYLADENOSINE BIOSYNTHESIS PROTEIN TSAE"/>
    <property type="match status" value="1"/>
</dbReference>
<comment type="subcellular location">
    <subcellularLocation>
        <location evidence="1">Cytoplasm</location>
    </subcellularLocation>
</comment>
<keyword evidence="6" id="KW-0479">Metal-binding</keyword>
<evidence type="ECO:0000256" key="4">
    <source>
        <dbReference type="ARBA" id="ARBA00022490"/>
    </source>
</evidence>
<accession>A0ABQ1SCD1</accession>
<protein>
    <recommendedName>
        <fullName evidence="3">tRNA threonylcarbamoyladenosine biosynthesis protein TsaE</fullName>
    </recommendedName>
    <alternativeName>
        <fullName evidence="10">t(6)A37 threonylcarbamoyladenosine biosynthesis protein TsaE</fullName>
    </alternativeName>
</protein>
<evidence type="ECO:0000256" key="5">
    <source>
        <dbReference type="ARBA" id="ARBA00022694"/>
    </source>
</evidence>
<evidence type="ECO:0000256" key="7">
    <source>
        <dbReference type="ARBA" id="ARBA00022741"/>
    </source>
</evidence>
<dbReference type="Proteomes" id="UP000599179">
    <property type="component" value="Unassembled WGS sequence"/>
</dbReference>
<dbReference type="NCBIfam" id="TIGR00150">
    <property type="entry name" value="T6A_YjeE"/>
    <property type="match status" value="1"/>
</dbReference>
<organism evidence="11 12">
    <name type="scientific">Psychroflexus planctonicus</name>
    <dbReference type="NCBI Taxonomy" id="1526575"/>
    <lineage>
        <taxon>Bacteria</taxon>
        <taxon>Pseudomonadati</taxon>
        <taxon>Bacteroidota</taxon>
        <taxon>Flavobacteriia</taxon>
        <taxon>Flavobacteriales</taxon>
        <taxon>Flavobacteriaceae</taxon>
        <taxon>Psychroflexus</taxon>
    </lineage>
</organism>
<evidence type="ECO:0000256" key="9">
    <source>
        <dbReference type="ARBA" id="ARBA00022842"/>
    </source>
</evidence>
<evidence type="ECO:0000313" key="12">
    <source>
        <dbReference type="Proteomes" id="UP000599179"/>
    </source>
</evidence>
<evidence type="ECO:0000256" key="2">
    <source>
        <dbReference type="ARBA" id="ARBA00007599"/>
    </source>
</evidence>
<evidence type="ECO:0000256" key="3">
    <source>
        <dbReference type="ARBA" id="ARBA00019010"/>
    </source>
</evidence>
<dbReference type="SUPFAM" id="SSF52540">
    <property type="entry name" value="P-loop containing nucleoside triphosphate hydrolases"/>
    <property type="match status" value="1"/>
</dbReference>
<gene>
    <name evidence="11" type="ORF">GCM10010832_05420</name>
</gene>
<keyword evidence="8" id="KW-0067">ATP-binding</keyword>
<comment type="similarity">
    <text evidence="2">Belongs to the TsaE family.</text>
</comment>
<dbReference type="Pfam" id="PF02367">
    <property type="entry name" value="TsaE"/>
    <property type="match status" value="1"/>
</dbReference>